<dbReference type="GO" id="GO:0005743">
    <property type="term" value="C:mitochondrial inner membrane"/>
    <property type="evidence" value="ECO:0007669"/>
    <property type="project" value="UniProtKB-SubCell"/>
</dbReference>
<dbReference type="AlphaFoldDB" id="A0A0B2RAS7"/>
<evidence type="ECO:0000256" key="13">
    <source>
        <dbReference type="SAM" id="Phobius"/>
    </source>
</evidence>
<evidence type="ECO:0000256" key="9">
    <source>
        <dbReference type="ARBA" id="ARBA00023128"/>
    </source>
</evidence>
<feature type="transmembrane region" description="Helical" evidence="13">
    <location>
        <begin position="302"/>
        <end position="328"/>
    </location>
</feature>
<reference evidence="14" key="1">
    <citation type="submission" date="2014-07" db="EMBL/GenBank/DDBJ databases">
        <title>Identification of a novel salt tolerance gene in wild soybean by whole-genome sequencing.</title>
        <authorList>
            <person name="Lam H.-M."/>
            <person name="Qi X."/>
            <person name="Li M.-W."/>
            <person name="Liu X."/>
            <person name="Xie M."/>
            <person name="Ni M."/>
            <person name="Xu X."/>
        </authorList>
    </citation>
    <scope>NUCLEOTIDE SEQUENCE [LARGE SCALE GENOMIC DNA]</scope>
    <source>
        <tissue evidence="14">Root</tissue>
    </source>
</reference>
<evidence type="ECO:0000256" key="10">
    <source>
        <dbReference type="ARBA" id="ARBA00023136"/>
    </source>
</evidence>
<comment type="similarity">
    <text evidence="2 12">Belongs to the mitochondrial carrier (TC 2.A.29) family.</text>
</comment>
<keyword evidence="7 13" id="KW-1133">Transmembrane helix</keyword>
<evidence type="ECO:0000256" key="11">
    <source>
        <dbReference type="PROSITE-ProRule" id="PRU00282"/>
    </source>
</evidence>
<protein>
    <submittedName>
        <fullName evidence="14">Mitochondrial uncoupling protein 3</fullName>
    </submittedName>
</protein>
<evidence type="ECO:0000256" key="7">
    <source>
        <dbReference type="ARBA" id="ARBA00022989"/>
    </source>
</evidence>
<dbReference type="EMBL" id="KN652425">
    <property type="protein sequence ID" value="KHN28792.1"/>
    <property type="molecule type" value="Genomic_DNA"/>
</dbReference>
<dbReference type="InterPro" id="IPR002067">
    <property type="entry name" value="MCP"/>
</dbReference>
<keyword evidence="4 11" id="KW-0812">Transmembrane</keyword>
<feature type="transmembrane region" description="Helical" evidence="13">
    <location>
        <begin position="268"/>
        <end position="290"/>
    </location>
</feature>
<organism evidence="14">
    <name type="scientific">Glycine soja</name>
    <name type="common">Wild soybean</name>
    <dbReference type="NCBI Taxonomy" id="3848"/>
    <lineage>
        <taxon>Eukaryota</taxon>
        <taxon>Viridiplantae</taxon>
        <taxon>Streptophyta</taxon>
        <taxon>Embryophyta</taxon>
        <taxon>Tracheophyta</taxon>
        <taxon>Spermatophyta</taxon>
        <taxon>Magnoliopsida</taxon>
        <taxon>eudicotyledons</taxon>
        <taxon>Gunneridae</taxon>
        <taxon>Pentapetalae</taxon>
        <taxon>rosids</taxon>
        <taxon>fabids</taxon>
        <taxon>Fabales</taxon>
        <taxon>Fabaceae</taxon>
        <taxon>Papilionoideae</taxon>
        <taxon>50 kb inversion clade</taxon>
        <taxon>NPAAA clade</taxon>
        <taxon>indigoferoid/millettioid clade</taxon>
        <taxon>Phaseoleae</taxon>
        <taxon>Glycine</taxon>
        <taxon>Glycine subgen. Soja</taxon>
    </lineage>
</organism>
<gene>
    <name evidence="14" type="ORF">glysoja_040226</name>
</gene>
<sequence length="331" mass="35415">MVGGGNSKSDISFAGTYASSAFAACFAEVCTLPLDTAKVRLQLQKQAVLGDAVTLPRYRGLLGTVGTIAREEGFSALWKGIVPGLHRQCLNGGLRIALYEPVKNFYVGADHVGDVPLSKKILAGFTTGAMAIAVANPTDLVKVRLQAEGKLPPGVPKRYSGSLNAYSTIMRQEGVGALWTGIGPNIARNGIINAAELASYDQVKQTILKIPGFTDNVVTHLLAGLGAGFFAVCAGSPVDVVKSRMMGDSSYKSTLDCFIKTLKNDGPFAFYMGFIPNFGRLGSWNVIMFLTLEQVQVEYFVIAFHFSYLIILSSISWSSTLFTILVCCGRG</sequence>
<dbReference type="GO" id="GO:0015171">
    <property type="term" value="F:amino acid transmembrane transporter activity"/>
    <property type="evidence" value="ECO:0007669"/>
    <property type="project" value="UniProtKB-ARBA"/>
</dbReference>
<name>A0A0B2RAS7_GLYSO</name>
<dbReference type="InterPro" id="IPR023395">
    <property type="entry name" value="MCP_dom_sf"/>
</dbReference>
<keyword evidence="8" id="KW-0346">Stress response</keyword>
<evidence type="ECO:0000256" key="1">
    <source>
        <dbReference type="ARBA" id="ARBA00004448"/>
    </source>
</evidence>
<evidence type="ECO:0000313" key="14">
    <source>
        <dbReference type="EMBL" id="KHN28792.1"/>
    </source>
</evidence>
<feature type="repeat" description="Solcar" evidence="11">
    <location>
        <begin position="11"/>
        <end position="105"/>
    </location>
</feature>
<proteinExistence type="inferred from homology"/>
<feature type="repeat" description="Solcar" evidence="11">
    <location>
        <begin position="215"/>
        <end position="298"/>
    </location>
</feature>
<dbReference type="PROSITE" id="PS50920">
    <property type="entry name" value="SOLCAR"/>
    <property type="match status" value="3"/>
</dbReference>
<feature type="transmembrane region" description="Helical" evidence="13">
    <location>
        <begin position="217"/>
        <end position="238"/>
    </location>
</feature>
<dbReference type="Pfam" id="PF00153">
    <property type="entry name" value="Mito_carr"/>
    <property type="match status" value="3"/>
</dbReference>
<feature type="repeat" description="Solcar" evidence="11">
    <location>
        <begin position="115"/>
        <end position="206"/>
    </location>
</feature>
<keyword evidence="10 11" id="KW-0472">Membrane</keyword>
<keyword evidence="6" id="KW-0999">Mitochondrion inner membrane</keyword>
<keyword evidence="9" id="KW-0496">Mitochondrion</keyword>
<dbReference type="InterPro" id="IPR018108">
    <property type="entry name" value="MCP_transmembrane"/>
</dbReference>
<dbReference type="FunFam" id="1.50.40.10:FF:000019">
    <property type="entry name" value="Mitochondrial uncoupling protein 1"/>
    <property type="match status" value="1"/>
</dbReference>
<dbReference type="PRINTS" id="PR00784">
    <property type="entry name" value="MTUNCOUPLING"/>
</dbReference>
<dbReference type="Proteomes" id="UP000053555">
    <property type="component" value="Unassembled WGS sequence"/>
</dbReference>
<evidence type="ECO:0000256" key="2">
    <source>
        <dbReference type="ARBA" id="ARBA00006375"/>
    </source>
</evidence>
<evidence type="ECO:0000256" key="3">
    <source>
        <dbReference type="ARBA" id="ARBA00022448"/>
    </source>
</evidence>
<evidence type="ECO:0000256" key="6">
    <source>
        <dbReference type="ARBA" id="ARBA00022792"/>
    </source>
</evidence>
<accession>A0A0B2RAS7</accession>
<keyword evidence="5" id="KW-0677">Repeat</keyword>
<dbReference type="Gene3D" id="1.50.40.10">
    <property type="entry name" value="Mitochondrial carrier domain"/>
    <property type="match status" value="1"/>
</dbReference>
<comment type="subcellular location">
    <subcellularLocation>
        <location evidence="1">Mitochondrion inner membrane</location>
        <topology evidence="1">Multi-pass membrane protein</topology>
    </subcellularLocation>
</comment>
<evidence type="ECO:0000256" key="4">
    <source>
        <dbReference type="ARBA" id="ARBA00022692"/>
    </source>
</evidence>
<evidence type="ECO:0000256" key="12">
    <source>
        <dbReference type="RuleBase" id="RU000488"/>
    </source>
</evidence>
<dbReference type="PANTHER" id="PTHR45618">
    <property type="entry name" value="MITOCHONDRIAL DICARBOXYLATE CARRIER-RELATED"/>
    <property type="match status" value="1"/>
</dbReference>
<keyword evidence="3 12" id="KW-0813">Transport</keyword>
<dbReference type="SUPFAM" id="SSF103506">
    <property type="entry name" value="Mitochondrial carrier"/>
    <property type="match status" value="1"/>
</dbReference>
<dbReference type="InterPro" id="IPR050391">
    <property type="entry name" value="Mito_Metabolite_Transporter"/>
</dbReference>
<evidence type="ECO:0000256" key="5">
    <source>
        <dbReference type="ARBA" id="ARBA00022737"/>
    </source>
</evidence>
<evidence type="ECO:0000256" key="8">
    <source>
        <dbReference type="ARBA" id="ARBA00023016"/>
    </source>
</evidence>